<feature type="compositionally biased region" description="Polar residues" evidence="2">
    <location>
        <begin position="151"/>
        <end position="161"/>
    </location>
</feature>
<evidence type="ECO:0000256" key="1">
    <source>
        <dbReference type="SAM" id="Coils"/>
    </source>
</evidence>
<feature type="coiled-coil region" evidence="1">
    <location>
        <begin position="89"/>
        <end position="122"/>
    </location>
</feature>
<feature type="compositionally biased region" description="Basic and acidic residues" evidence="2">
    <location>
        <begin position="162"/>
        <end position="178"/>
    </location>
</feature>
<feature type="region of interest" description="Disordered" evidence="2">
    <location>
        <begin position="133"/>
        <end position="220"/>
    </location>
</feature>
<keyword evidence="1" id="KW-0175">Coiled coil</keyword>
<dbReference type="EMBL" id="SNRW01004312">
    <property type="protein sequence ID" value="KAA6387590.1"/>
    <property type="molecule type" value="Genomic_DNA"/>
</dbReference>
<name>A0A5J4VYV9_9EUKA</name>
<gene>
    <name evidence="3" type="ORF">EZS28_016884</name>
</gene>
<evidence type="ECO:0000313" key="3">
    <source>
        <dbReference type="EMBL" id="KAA6387590.1"/>
    </source>
</evidence>
<evidence type="ECO:0000256" key="2">
    <source>
        <dbReference type="SAM" id="MobiDB-lite"/>
    </source>
</evidence>
<proteinExistence type="predicted"/>
<dbReference type="AlphaFoldDB" id="A0A5J4VYV9"/>
<organism evidence="3 4">
    <name type="scientific">Streblomastix strix</name>
    <dbReference type="NCBI Taxonomy" id="222440"/>
    <lineage>
        <taxon>Eukaryota</taxon>
        <taxon>Metamonada</taxon>
        <taxon>Preaxostyla</taxon>
        <taxon>Oxymonadida</taxon>
        <taxon>Streblomastigidae</taxon>
        <taxon>Streblomastix</taxon>
    </lineage>
</organism>
<comment type="caution">
    <text evidence="3">The sequence shown here is derived from an EMBL/GenBank/DDBJ whole genome shotgun (WGS) entry which is preliminary data.</text>
</comment>
<dbReference type="Proteomes" id="UP000324800">
    <property type="component" value="Unassembled WGS sequence"/>
</dbReference>
<protein>
    <submittedName>
        <fullName evidence="3">Uncharacterized protein</fullName>
    </submittedName>
</protein>
<accession>A0A5J4VYV9</accession>
<feature type="compositionally biased region" description="Low complexity" evidence="2">
    <location>
        <begin position="190"/>
        <end position="199"/>
    </location>
</feature>
<evidence type="ECO:0000313" key="4">
    <source>
        <dbReference type="Proteomes" id="UP000324800"/>
    </source>
</evidence>
<sequence>MQRILQEVEEKREKEKRNINQNKILIKQDLQSDSNEIYDWNWQRNGTVERVIVLDDGRFDVDIKDIRSKGGIQRNTGALESLIEPGGFFERRRLRRQKQRSEIDALERRALAEEEAEAAKRRKRRRIEIVDEGENENDSETETKNEKINKNRNQSRTNQDQIEQHTIKQKKVGEESKDYKKKHKKDVPTNINRKNLNNNKNKKQDIAGNTVILDDSSSEG</sequence>
<reference evidence="3 4" key="1">
    <citation type="submission" date="2019-03" db="EMBL/GenBank/DDBJ databases">
        <title>Single cell metagenomics reveals metabolic interactions within the superorganism composed of flagellate Streblomastix strix and complex community of Bacteroidetes bacteria on its surface.</title>
        <authorList>
            <person name="Treitli S.C."/>
            <person name="Kolisko M."/>
            <person name="Husnik F."/>
            <person name="Keeling P."/>
            <person name="Hampl V."/>
        </authorList>
    </citation>
    <scope>NUCLEOTIDE SEQUENCE [LARGE SCALE GENOMIC DNA]</scope>
    <source>
        <strain evidence="3">ST1C</strain>
    </source>
</reference>